<organism evidence="3 4">
    <name type="scientific">Cognatilysobacter bugurensis</name>
    <dbReference type="NCBI Taxonomy" id="543356"/>
    <lineage>
        <taxon>Bacteria</taxon>
        <taxon>Pseudomonadati</taxon>
        <taxon>Pseudomonadota</taxon>
        <taxon>Gammaproteobacteria</taxon>
        <taxon>Lysobacterales</taxon>
        <taxon>Lysobacteraceae</taxon>
        <taxon>Cognatilysobacter</taxon>
    </lineage>
</organism>
<keyword evidence="4" id="KW-1185">Reference proteome</keyword>
<sequence length="305" mass="32942">MKLAVARISIFHNPRHPLVFRGVASSEARHMTRYLLLTLLAMTSTAGAVVIRDDVPDLQYRMAESEFPALADLPGEGHGVLIEPQWVLTAAHAVTWQNAVDAVVVGGTPRAVRRVVLYPGYKKLPQSLIDAMMKSDDPTAVTRFLASSDDIALIQLAQPVHDVAPVRIYSGSEPGQLMRVMGRGATGNGAEGHCPHGPNRTDLRHGYNRIDTAEGRWIGYRFDRSPDAHPLEAAAGNGDSGGPILIAVGNEWQVAGITSWKLVEGSVANFRPGRYGQTNYGVRLAHYREWIADTIAAGGAAEAAR</sequence>
<dbReference type="Gene3D" id="2.40.10.10">
    <property type="entry name" value="Trypsin-like serine proteases"/>
    <property type="match status" value="1"/>
</dbReference>
<proteinExistence type="predicted"/>
<reference evidence="3" key="2">
    <citation type="submission" date="2020-09" db="EMBL/GenBank/DDBJ databases">
        <authorList>
            <person name="Sun Q."/>
            <person name="Kim S."/>
        </authorList>
    </citation>
    <scope>NUCLEOTIDE SEQUENCE</scope>
    <source>
        <strain evidence="3">KCTC 23077</strain>
    </source>
</reference>
<dbReference type="GO" id="GO:0006508">
    <property type="term" value="P:proteolysis"/>
    <property type="evidence" value="ECO:0007669"/>
    <property type="project" value="InterPro"/>
</dbReference>
<dbReference type="Pfam" id="PF00089">
    <property type="entry name" value="Trypsin"/>
    <property type="match status" value="1"/>
</dbReference>
<dbReference type="EMBL" id="BMYD01000004">
    <property type="protein sequence ID" value="GHA86251.1"/>
    <property type="molecule type" value="Genomic_DNA"/>
</dbReference>
<dbReference type="PROSITE" id="PS00135">
    <property type="entry name" value="TRYPSIN_SER"/>
    <property type="match status" value="1"/>
</dbReference>
<dbReference type="InterPro" id="IPR001254">
    <property type="entry name" value="Trypsin_dom"/>
</dbReference>
<dbReference type="InterPro" id="IPR033116">
    <property type="entry name" value="TRYPSIN_SER"/>
</dbReference>
<feature type="domain" description="Peptidase S1" evidence="2">
    <location>
        <begin position="50"/>
        <end position="296"/>
    </location>
</feature>
<dbReference type="PROSITE" id="PS50240">
    <property type="entry name" value="TRYPSIN_DOM"/>
    <property type="match status" value="1"/>
</dbReference>
<comment type="caution">
    <text evidence="3">The sequence shown here is derived from an EMBL/GenBank/DDBJ whole genome shotgun (WGS) entry which is preliminary data.</text>
</comment>
<reference evidence="3" key="1">
    <citation type="journal article" date="2014" name="Int. J. Syst. Evol. Microbiol.">
        <title>Complete genome sequence of Corynebacterium casei LMG S-19264T (=DSM 44701T), isolated from a smear-ripened cheese.</title>
        <authorList>
            <consortium name="US DOE Joint Genome Institute (JGI-PGF)"/>
            <person name="Walter F."/>
            <person name="Albersmeier A."/>
            <person name="Kalinowski J."/>
            <person name="Ruckert C."/>
        </authorList>
    </citation>
    <scope>NUCLEOTIDE SEQUENCE</scope>
    <source>
        <strain evidence="3">KCTC 23077</strain>
    </source>
</reference>
<gene>
    <name evidence="3" type="ORF">GCM10007067_25380</name>
</gene>
<dbReference type="GO" id="GO:0004252">
    <property type="term" value="F:serine-type endopeptidase activity"/>
    <property type="evidence" value="ECO:0007669"/>
    <property type="project" value="InterPro"/>
</dbReference>
<dbReference type="PRINTS" id="PR00722">
    <property type="entry name" value="CHYMOTRYPSIN"/>
</dbReference>
<keyword evidence="1" id="KW-1015">Disulfide bond</keyword>
<dbReference type="PANTHER" id="PTHR24250">
    <property type="entry name" value="CHYMOTRYPSIN-RELATED"/>
    <property type="match status" value="1"/>
</dbReference>
<evidence type="ECO:0000256" key="1">
    <source>
        <dbReference type="ARBA" id="ARBA00023157"/>
    </source>
</evidence>
<dbReference type="SMART" id="SM00020">
    <property type="entry name" value="Tryp_SPc"/>
    <property type="match status" value="1"/>
</dbReference>
<protein>
    <recommendedName>
        <fullName evidence="2">Peptidase S1 domain-containing protein</fullName>
    </recommendedName>
</protein>
<dbReference type="InterPro" id="IPR043504">
    <property type="entry name" value="Peptidase_S1_PA_chymotrypsin"/>
</dbReference>
<dbReference type="Proteomes" id="UP000646426">
    <property type="component" value="Unassembled WGS sequence"/>
</dbReference>
<dbReference type="AlphaFoldDB" id="A0A918W8L9"/>
<evidence type="ECO:0000313" key="4">
    <source>
        <dbReference type="Proteomes" id="UP000646426"/>
    </source>
</evidence>
<dbReference type="SUPFAM" id="SSF50494">
    <property type="entry name" value="Trypsin-like serine proteases"/>
    <property type="match status" value="1"/>
</dbReference>
<name>A0A918W8L9_9GAMM</name>
<dbReference type="InterPro" id="IPR001314">
    <property type="entry name" value="Peptidase_S1A"/>
</dbReference>
<evidence type="ECO:0000259" key="2">
    <source>
        <dbReference type="PROSITE" id="PS50240"/>
    </source>
</evidence>
<evidence type="ECO:0000313" key="3">
    <source>
        <dbReference type="EMBL" id="GHA86251.1"/>
    </source>
</evidence>
<dbReference type="PANTHER" id="PTHR24250:SF27">
    <property type="entry name" value="ELASTASE 2 LIKE"/>
    <property type="match status" value="1"/>
</dbReference>
<dbReference type="InterPro" id="IPR009003">
    <property type="entry name" value="Peptidase_S1_PA"/>
</dbReference>
<accession>A0A918W8L9</accession>